<dbReference type="EMBL" id="SRMA01026697">
    <property type="protein sequence ID" value="TRY76107.1"/>
    <property type="molecule type" value="Genomic_DNA"/>
</dbReference>
<dbReference type="PANTHER" id="PTHR15296">
    <property type="entry name" value="MEMBRANE-ASSOCIATED PROTEIN MAP17"/>
    <property type="match status" value="1"/>
</dbReference>
<evidence type="ECO:0000256" key="3">
    <source>
        <dbReference type="ARBA" id="ARBA00022989"/>
    </source>
</evidence>
<gene>
    <name evidence="7" type="ORF">DNTS_010231</name>
</gene>
<comment type="subcellular location">
    <subcellularLocation>
        <location evidence="1">Membrane</location>
        <topology evidence="1">Single-pass membrane protein</topology>
    </subcellularLocation>
</comment>
<evidence type="ECO:0000313" key="7">
    <source>
        <dbReference type="EMBL" id="TRY76107.1"/>
    </source>
</evidence>
<dbReference type="AlphaFoldDB" id="A0A553PEK3"/>
<keyword evidence="8" id="KW-1185">Reference proteome</keyword>
<comment type="similarity">
    <text evidence="5">Belongs to the PDZK1-interacting protein 1/SMIM24 family.</text>
</comment>
<keyword evidence="2 6" id="KW-0812">Transmembrane</keyword>
<feature type="transmembrane region" description="Helical" evidence="6">
    <location>
        <begin position="32"/>
        <end position="50"/>
    </location>
</feature>
<dbReference type="Proteomes" id="UP000316079">
    <property type="component" value="Unassembled WGS sequence"/>
</dbReference>
<comment type="caution">
    <text evidence="7">The sequence shown here is derived from an EMBL/GenBank/DDBJ whole genome shotgun (WGS) entry which is preliminary data.</text>
</comment>
<evidence type="ECO:0000256" key="6">
    <source>
        <dbReference type="SAM" id="Phobius"/>
    </source>
</evidence>
<protein>
    <submittedName>
        <fullName evidence="7">Uncharacterized protein</fullName>
    </submittedName>
</protein>
<keyword evidence="3 6" id="KW-1133">Transmembrane helix</keyword>
<sequence length="221" mass="25286">MDFEENISGPQKDLFKHHRKVETGGWTLPNHIQYLMLAASFTAVALFAIIKHLIKDLAHDLAEQPVDEQEFPSERREKFKADWNPEPASDLEAILQHDEILELMQGTDNLPTKRKTTECRLEFTMFHLRNTAAFIILSACFCQAQAGGQRASSDSGKVTLQPWLIGLAAVVGFLFIVFVALIIQRLFFKKEKKTNGEDELQIYENMAHDEEMNMDNKQTTF</sequence>
<accession>A0A553PEK3</accession>
<evidence type="ECO:0000256" key="2">
    <source>
        <dbReference type="ARBA" id="ARBA00022692"/>
    </source>
</evidence>
<reference evidence="7 8" key="1">
    <citation type="journal article" date="2019" name="Sci. Data">
        <title>Hybrid genome assembly and annotation of Danionella translucida.</title>
        <authorList>
            <person name="Kadobianskyi M."/>
            <person name="Schulze L."/>
            <person name="Schuelke M."/>
            <person name="Judkewitz B."/>
        </authorList>
    </citation>
    <scope>NUCLEOTIDE SEQUENCE [LARGE SCALE GENOMIC DNA]</scope>
    <source>
        <strain evidence="7 8">Bolton</strain>
    </source>
</reference>
<feature type="transmembrane region" description="Helical" evidence="6">
    <location>
        <begin position="160"/>
        <end position="183"/>
    </location>
</feature>
<dbReference type="OrthoDB" id="8893098at2759"/>
<proteinExistence type="inferred from homology"/>
<dbReference type="PANTHER" id="PTHR15296:SF2">
    <property type="entry name" value="SMALL INTEGRAL MEMBRANE PROTEIN 24"/>
    <property type="match status" value="1"/>
</dbReference>
<evidence type="ECO:0000313" key="8">
    <source>
        <dbReference type="Proteomes" id="UP000316079"/>
    </source>
</evidence>
<organism evidence="7 8">
    <name type="scientific">Danionella cerebrum</name>
    <dbReference type="NCBI Taxonomy" id="2873325"/>
    <lineage>
        <taxon>Eukaryota</taxon>
        <taxon>Metazoa</taxon>
        <taxon>Chordata</taxon>
        <taxon>Craniata</taxon>
        <taxon>Vertebrata</taxon>
        <taxon>Euteleostomi</taxon>
        <taxon>Actinopterygii</taxon>
        <taxon>Neopterygii</taxon>
        <taxon>Teleostei</taxon>
        <taxon>Ostariophysi</taxon>
        <taxon>Cypriniformes</taxon>
        <taxon>Danionidae</taxon>
        <taxon>Danioninae</taxon>
        <taxon>Danionella</taxon>
    </lineage>
</organism>
<reference evidence="7" key="2">
    <citation type="submission" date="2019-04" db="EMBL/GenBank/DDBJ databases">
        <authorList>
            <person name="Kadobianskyi M."/>
            <person name="Schulze L."/>
            <person name="Schuelke M."/>
            <person name="Judkewitz B."/>
        </authorList>
    </citation>
    <scope>NUCLEOTIDE SEQUENCE</scope>
    <source>
        <strain evidence="7">Bolton</strain>
        <tissue evidence="7">Whole-body</tissue>
    </source>
</reference>
<feature type="transmembrane region" description="Helical" evidence="6">
    <location>
        <begin position="130"/>
        <end position="148"/>
    </location>
</feature>
<dbReference type="InterPro" id="IPR031627">
    <property type="entry name" value="PDZK1IP1/SMIM24"/>
</dbReference>
<dbReference type="GO" id="GO:0016020">
    <property type="term" value="C:membrane"/>
    <property type="evidence" value="ECO:0007669"/>
    <property type="project" value="UniProtKB-SubCell"/>
</dbReference>
<evidence type="ECO:0000256" key="4">
    <source>
        <dbReference type="ARBA" id="ARBA00023136"/>
    </source>
</evidence>
<keyword evidence="4 6" id="KW-0472">Membrane</keyword>
<evidence type="ECO:0000256" key="1">
    <source>
        <dbReference type="ARBA" id="ARBA00004167"/>
    </source>
</evidence>
<dbReference type="EMBL" id="SRMA01026697">
    <property type="protein sequence ID" value="TRY76108.1"/>
    <property type="molecule type" value="Genomic_DNA"/>
</dbReference>
<evidence type="ECO:0000256" key="5">
    <source>
        <dbReference type="ARBA" id="ARBA00049650"/>
    </source>
</evidence>
<dbReference type="Pfam" id="PF15807">
    <property type="entry name" value="MAP17"/>
    <property type="match status" value="1"/>
</dbReference>
<dbReference type="STRING" id="623744.A0A553PEK3"/>
<name>A0A553PEK3_9TELE</name>